<evidence type="ECO:0000313" key="2">
    <source>
        <dbReference type="EMBL" id="VAV96468.1"/>
    </source>
</evidence>
<keyword evidence="2" id="KW-0378">Hydrolase</keyword>
<dbReference type="PANTHER" id="PTHR43798:SF33">
    <property type="entry name" value="HYDROLASE, PUTATIVE (AFU_ORTHOLOGUE AFUA_2G14860)-RELATED"/>
    <property type="match status" value="1"/>
</dbReference>
<name>A0A3B0S7S4_9ZZZZ</name>
<dbReference type="InterPro" id="IPR050266">
    <property type="entry name" value="AB_hydrolase_sf"/>
</dbReference>
<dbReference type="GO" id="GO:0016787">
    <property type="term" value="F:hydrolase activity"/>
    <property type="evidence" value="ECO:0007669"/>
    <property type="project" value="UniProtKB-KW"/>
</dbReference>
<protein>
    <submittedName>
        <fullName evidence="2">Hydrolase</fullName>
    </submittedName>
</protein>
<reference evidence="2" key="1">
    <citation type="submission" date="2018-06" db="EMBL/GenBank/DDBJ databases">
        <authorList>
            <person name="Zhirakovskaya E."/>
        </authorList>
    </citation>
    <scope>NUCLEOTIDE SEQUENCE</scope>
</reference>
<dbReference type="AlphaFoldDB" id="A0A3B0S7S4"/>
<dbReference type="InterPro" id="IPR000073">
    <property type="entry name" value="AB_hydrolase_1"/>
</dbReference>
<dbReference type="EMBL" id="UOEE01000223">
    <property type="protein sequence ID" value="VAV96468.1"/>
    <property type="molecule type" value="Genomic_DNA"/>
</dbReference>
<sequence>MPLAALEGKKPPAPDWFQTCLDTPYEDGMTRSDGADICYRVWGKAGRPGLILVHGGVAHKSWWDFIAPFFTPHYRVMAVDLSGMGSSDWREFYDMPKYADEVLAAANAAGLFEAKEKPWLVGHSFGGFVALGFTARHGDKIQGAVVIDSPVRQADKQRRSAPPSRGGRVYDSLPAALARFRLLPSQQCENLFLVDHIARHSLKEVDGGWTWRFDPNLWSKMRYNMRAAIEVLNELKAPVTLIRGAQSSLVTDEVWDFMKQAFPKSCHHVSIPGARHHVMLDQPLALVSVLRCMFGSGI</sequence>
<organism evidence="2">
    <name type="scientific">hydrothermal vent metagenome</name>
    <dbReference type="NCBI Taxonomy" id="652676"/>
    <lineage>
        <taxon>unclassified sequences</taxon>
        <taxon>metagenomes</taxon>
        <taxon>ecological metagenomes</taxon>
    </lineage>
</organism>
<accession>A0A3B0S7S4</accession>
<dbReference type="InterPro" id="IPR029058">
    <property type="entry name" value="AB_hydrolase_fold"/>
</dbReference>
<gene>
    <name evidence="2" type="ORF">MNBD_ALPHA06-619</name>
</gene>
<evidence type="ECO:0000259" key="1">
    <source>
        <dbReference type="Pfam" id="PF12697"/>
    </source>
</evidence>
<dbReference type="Gene3D" id="3.40.50.1820">
    <property type="entry name" value="alpha/beta hydrolase"/>
    <property type="match status" value="1"/>
</dbReference>
<dbReference type="Pfam" id="PF12697">
    <property type="entry name" value="Abhydrolase_6"/>
    <property type="match status" value="1"/>
</dbReference>
<feature type="domain" description="AB hydrolase-1" evidence="1">
    <location>
        <begin position="50"/>
        <end position="287"/>
    </location>
</feature>
<dbReference type="SUPFAM" id="SSF53474">
    <property type="entry name" value="alpha/beta-Hydrolases"/>
    <property type="match status" value="1"/>
</dbReference>
<dbReference type="GO" id="GO:0016020">
    <property type="term" value="C:membrane"/>
    <property type="evidence" value="ECO:0007669"/>
    <property type="project" value="TreeGrafter"/>
</dbReference>
<dbReference type="PANTHER" id="PTHR43798">
    <property type="entry name" value="MONOACYLGLYCEROL LIPASE"/>
    <property type="match status" value="1"/>
</dbReference>
<proteinExistence type="predicted"/>
<dbReference type="PRINTS" id="PR00111">
    <property type="entry name" value="ABHYDROLASE"/>
</dbReference>